<accession>A0A8J3K8Z3</accession>
<keyword evidence="2" id="KW-1185">Reference proteome</keyword>
<evidence type="ECO:0000313" key="1">
    <source>
        <dbReference type="EMBL" id="GIF98856.1"/>
    </source>
</evidence>
<dbReference type="EMBL" id="BONH01000017">
    <property type="protein sequence ID" value="GIF98856.1"/>
    <property type="molecule type" value="Genomic_DNA"/>
</dbReference>
<dbReference type="Proteomes" id="UP000659904">
    <property type="component" value="Unassembled WGS sequence"/>
</dbReference>
<organism evidence="1 2">
    <name type="scientific">Catellatospora citrea</name>
    <dbReference type="NCBI Taxonomy" id="53366"/>
    <lineage>
        <taxon>Bacteria</taxon>
        <taxon>Bacillati</taxon>
        <taxon>Actinomycetota</taxon>
        <taxon>Actinomycetes</taxon>
        <taxon>Micromonosporales</taxon>
        <taxon>Micromonosporaceae</taxon>
        <taxon>Catellatospora</taxon>
    </lineage>
</organism>
<proteinExistence type="predicted"/>
<protein>
    <submittedName>
        <fullName evidence="1">Uncharacterized protein</fullName>
    </submittedName>
</protein>
<evidence type="ECO:0000313" key="2">
    <source>
        <dbReference type="Proteomes" id="UP000659904"/>
    </source>
</evidence>
<reference evidence="1 2" key="1">
    <citation type="submission" date="2021-01" db="EMBL/GenBank/DDBJ databases">
        <title>Whole genome shotgun sequence of Catellatospora citrea NBRC 14495.</title>
        <authorList>
            <person name="Komaki H."/>
            <person name="Tamura T."/>
        </authorList>
    </citation>
    <scope>NUCLEOTIDE SEQUENCE [LARGE SCALE GENOMIC DNA]</scope>
    <source>
        <strain evidence="1 2">NBRC 14495</strain>
    </source>
</reference>
<name>A0A8J3K8Z3_9ACTN</name>
<sequence length="169" mass="17457">MLPVLIAGLATAAACSPTTDPGIPTAHGSAAAGPSAGSGDLTAYVACIREHGVNVPDPAPGMPARAWIRQQAEADPAFDAADVACHHLLPAGVEPPAPTLSAQELEQLRAFAVCMRAHEIEMTDPMPNGNMRIGGRLEHVNRTQLLADPAFQAAQEACKDKLPAEGGKK</sequence>
<comment type="caution">
    <text evidence="1">The sequence shown here is derived from an EMBL/GenBank/DDBJ whole genome shotgun (WGS) entry which is preliminary data.</text>
</comment>
<dbReference type="AlphaFoldDB" id="A0A8J3K8Z3"/>
<gene>
    <name evidence="1" type="ORF">Cci01nite_39500</name>
</gene>